<proteinExistence type="predicted"/>
<dbReference type="VEuPathDB" id="FungiDB:ATEG_06630"/>
<accession>A0A5M3Z7N3</accession>
<dbReference type="GO" id="GO:0030490">
    <property type="term" value="P:maturation of SSU-rRNA"/>
    <property type="evidence" value="ECO:0007669"/>
    <property type="project" value="TreeGrafter"/>
</dbReference>
<feature type="compositionally biased region" description="Basic and acidic residues" evidence="1">
    <location>
        <begin position="182"/>
        <end position="201"/>
    </location>
</feature>
<feature type="compositionally biased region" description="Acidic residues" evidence="1">
    <location>
        <begin position="252"/>
        <end position="266"/>
    </location>
</feature>
<dbReference type="GO" id="GO:0005634">
    <property type="term" value="C:nucleus"/>
    <property type="evidence" value="ECO:0007669"/>
    <property type="project" value="TreeGrafter"/>
</dbReference>
<feature type="region of interest" description="Disordered" evidence="1">
    <location>
        <begin position="182"/>
        <end position="454"/>
    </location>
</feature>
<protein>
    <submittedName>
        <fullName evidence="2">Bud-site selection protein</fullName>
    </submittedName>
</protein>
<dbReference type="AlphaFoldDB" id="A0A5M3Z7N3"/>
<dbReference type="InterPro" id="IPR015158">
    <property type="entry name" value="Bud22_dom"/>
</dbReference>
<gene>
    <name evidence="2" type="ORF">ATEIFO6365_0008037600</name>
</gene>
<comment type="caution">
    <text evidence="2">The sequence shown here is derived from an EMBL/GenBank/DDBJ whole genome shotgun (WGS) entry which is preliminary data.</text>
</comment>
<feature type="compositionally biased region" description="Gly residues" evidence="1">
    <location>
        <begin position="390"/>
        <end position="405"/>
    </location>
</feature>
<dbReference type="OrthoDB" id="3364872at2759"/>
<dbReference type="PANTHER" id="PTHR23325">
    <property type="entry name" value="SERUM RESPONSE FACTOR-BINDING"/>
    <property type="match status" value="1"/>
</dbReference>
<name>A0A5M3Z7N3_ASPTE</name>
<dbReference type="GO" id="GO:0030686">
    <property type="term" value="C:90S preribosome"/>
    <property type="evidence" value="ECO:0007669"/>
    <property type="project" value="TreeGrafter"/>
</dbReference>
<dbReference type="EMBL" id="BLJY01000008">
    <property type="protein sequence ID" value="GFF18432.1"/>
    <property type="molecule type" value="Genomic_DNA"/>
</dbReference>
<evidence type="ECO:0000256" key="1">
    <source>
        <dbReference type="SAM" id="MobiDB-lite"/>
    </source>
</evidence>
<dbReference type="PANTHER" id="PTHR23325:SF1">
    <property type="entry name" value="SERUM RESPONSE FACTOR-BINDING PROTEIN 1"/>
    <property type="match status" value="1"/>
</dbReference>
<dbReference type="Pfam" id="PF09073">
    <property type="entry name" value="BUD22"/>
    <property type="match status" value="1"/>
</dbReference>
<keyword evidence="3" id="KW-1185">Reference proteome</keyword>
<dbReference type="Proteomes" id="UP000452235">
    <property type="component" value="Unassembled WGS sequence"/>
</dbReference>
<feature type="compositionally biased region" description="Basic and acidic residues" evidence="1">
    <location>
        <begin position="361"/>
        <end position="387"/>
    </location>
</feature>
<organism evidence="2 3">
    <name type="scientific">Aspergillus terreus</name>
    <dbReference type="NCBI Taxonomy" id="33178"/>
    <lineage>
        <taxon>Eukaryota</taxon>
        <taxon>Fungi</taxon>
        <taxon>Dikarya</taxon>
        <taxon>Ascomycota</taxon>
        <taxon>Pezizomycotina</taxon>
        <taxon>Eurotiomycetes</taxon>
        <taxon>Eurotiomycetidae</taxon>
        <taxon>Eurotiales</taxon>
        <taxon>Aspergillaceae</taxon>
        <taxon>Aspergillus</taxon>
        <taxon>Aspergillus subgen. Circumdati</taxon>
    </lineage>
</organism>
<dbReference type="InterPro" id="IPR037393">
    <property type="entry name" value="Bud22/SRFB1"/>
</dbReference>
<evidence type="ECO:0000313" key="2">
    <source>
        <dbReference type="EMBL" id="GFF18432.1"/>
    </source>
</evidence>
<sequence length="454" mass="48876">MPKRKFSDLDSSSHYGQGLQLTRLFAKFDHGVTLLSRALKTARGFERQKLGRREKTAKAAGNNDTLTRLAEEVQVLKVSRALLYLCLVLLSTVNRARHADEIFQSLDPAHTAQRYLFKQLVKTKRIAEAPVFVQFREKKKLAPEGPRSTAEANVTARLYKSTPVKNVFPDIMAGIKQLLGVDDKPAGGKKQADASEKKRDAAASTNKQPAAGTGAAEVSGEDSSEEWGGIESGSDAGSEDFSQFDGLLAPGSDDEDGDEAASEDASDGGVDLSAAASEVSISRSPSPAAPPPKKQKAQAAAPVTSTTFLPSLAAGYFSGSESEGEDVEAEQPRRKNRMGQQARRALWEKKYGSGANHVKKQKEQEKRDRSSGWDPRRGAVDPADGKRGRWGGGRGGGRGAGGGRQGQDRQDRGGRPAPPKPQDNKPLHPSWEAAKRAKEQKSMASFQGKKVVFD</sequence>
<evidence type="ECO:0000313" key="3">
    <source>
        <dbReference type="Proteomes" id="UP000452235"/>
    </source>
</evidence>
<reference evidence="2 3" key="1">
    <citation type="submission" date="2020-01" db="EMBL/GenBank/DDBJ databases">
        <title>Aspergillus terreus IFO 6365 whole genome shotgun sequence.</title>
        <authorList>
            <person name="Kanamasa S."/>
            <person name="Takahashi H."/>
        </authorList>
    </citation>
    <scope>NUCLEOTIDE SEQUENCE [LARGE SCALE GENOMIC DNA]</scope>
    <source>
        <strain evidence="2 3">IFO 6365</strain>
    </source>
</reference>